<accession>C8PH87</accession>
<dbReference type="Proteomes" id="UP000005709">
    <property type="component" value="Unassembled WGS sequence"/>
</dbReference>
<evidence type="ECO:0000313" key="2">
    <source>
        <dbReference type="Proteomes" id="UP000005709"/>
    </source>
</evidence>
<organism evidence="1 2">
    <name type="scientific">Campylobacter gracilis RM3268</name>
    <dbReference type="NCBI Taxonomy" id="553220"/>
    <lineage>
        <taxon>Bacteria</taxon>
        <taxon>Pseudomonadati</taxon>
        <taxon>Campylobacterota</taxon>
        <taxon>Epsilonproteobacteria</taxon>
        <taxon>Campylobacterales</taxon>
        <taxon>Campylobacteraceae</taxon>
        <taxon>Campylobacter</taxon>
    </lineage>
</organism>
<proteinExistence type="predicted"/>
<gene>
    <name evidence="1" type="ORF">CAMGR0001_2275</name>
</gene>
<comment type="caution">
    <text evidence="1">The sequence shown here is derived from an EMBL/GenBank/DDBJ whole genome shotgun (WGS) entry which is preliminary data.</text>
</comment>
<dbReference type="AlphaFoldDB" id="C8PH87"/>
<dbReference type="EMBL" id="ACYG01000022">
    <property type="protein sequence ID" value="EEV17908.1"/>
    <property type="molecule type" value="Genomic_DNA"/>
</dbReference>
<keyword evidence="2" id="KW-1185">Reference proteome</keyword>
<protein>
    <submittedName>
        <fullName evidence="1">Uncharacterized protein</fullName>
    </submittedName>
</protein>
<sequence>MPKYRTEFYCISANRATSYAARDFIKGSSRIRASYKAARRRILLI</sequence>
<evidence type="ECO:0000313" key="1">
    <source>
        <dbReference type="EMBL" id="EEV17908.1"/>
    </source>
</evidence>
<reference evidence="1 2" key="1">
    <citation type="submission" date="2009-07" db="EMBL/GenBank/DDBJ databases">
        <authorList>
            <person name="Madupu R."/>
            <person name="Sebastian Y."/>
            <person name="Durkin A.S."/>
            <person name="Torralba M."/>
            <person name="Methe B."/>
            <person name="Sutton G.G."/>
            <person name="Strausberg R.L."/>
            <person name="Nelson K.E."/>
        </authorList>
    </citation>
    <scope>NUCLEOTIDE SEQUENCE [LARGE SCALE GENOMIC DNA]</scope>
    <source>
        <strain evidence="1 2">RM3268</strain>
    </source>
</reference>
<name>C8PH87_9BACT</name>